<accession>A0ABR2K8W5</accession>
<dbReference type="PROSITE" id="PS51300">
    <property type="entry name" value="NIRD"/>
    <property type="match status" value="1"/>
</dbReference>
<feature type="transmembrane region" description="Helical" evidence="8">
    <location>
        <begin position="52"/>
        <end position="73"/>
    </location>
</feature>
<keyword evidence="12" id="KW-1185">Reference proteome</keyword>
<feature type="compositionally biased region" description="Polar residues" evidence="7">
    <location>
        <begin position="7"/>
        <end position="22"/>
    </location>
</feature>
<keyword evidence="3" id="KW-0547">Nucleotide-binding</keyword>
<dbReference type="CDD" id="cd07302">
    <property type="entry name" value="CHD"/>
    <property type="match status" value="1"/>
</dbReference>
<feature type="transmembrane region" description="Helical" evidence="8">
    <location>
        <begin position="192"/>
        <end position="212"/>
    </location>
</feature>
<comment type="caution">
    <text evidence="11">The sequence shown here is derived from an EMBL/GenBank/DDBJ whole genome shotgun (WGS) entry which is preliminary data.</text>
</comment>
<feature type="transmembrane region" description="Helical" evidence="8">
    <location>
        <begin position="118"/>
        <end position="141"/>
    </location>
</feature>
<dbReference type="Pfam" id="PF13426">
    <property type="entry name" value="PAS_9"/>
    <property type="match status" value="1"/>
</dbReference>
<organism evidence="11 12">
    <name type="scientific">Tritrichomonas musculus</name>
    <dbReference type="NCBI Taxonomy" id="1915356"/>
    <lineage>
        <taxon>Eukaryota</taxon>
        <taxon>Metamonada</taxon>
        <taxon>Parabasalia</taxon>
        <taxon>Tritrichomonadida</taxon>
        <taxon>Tritrichomonadidae</taxon>
        <taxon>Tritrichomonas</taxon>
    </lineage>
</organism>
<feature type="region of interest" description="Disordered" evidence="7">
    <location>
        <begin position="1"/>
        <end position="22"/>
    </location>
</feature>
<evidence type="ECO:0000256" key="7">
    <source>
        <dbReference type="SAM" id="MobiDB-lite"/>
    </source>
</evidence>
<dbReference type="SMART" id="SM00044">
    <property type="entry name" value="CYCc"/>
    <property type="match status" value="1"/>
</dbReference>
<dbReference type="Proteomes" id="UP001470230">
    <property type="component" value="Unassembled WGS sequence"/>
</dbReference>
<protein>
    <recommendedName>
        <fullName evidence="13">Adenylate and Guanylate cyclase catalytic domain containing protein</fullName>
    </recommendedName>
</protein>
<gene>
    <name evidence="11" type="ORF">M9Y10_038365</name>
</gene>
<keyword evidence="2 8" id="KW-0812">Transmembrane</keyword>
<dbReference type="PROSITE" id="PS50125">
    <property type="entry name" value="GUANYLATE_CYCLASE_2"/>
    <property type="match status" value="1"/>
</dbReference>
<keyword evidence="5 8" id="KW-0472">Membrane</keyword>
<evidence type="ECO:0000259" key="10">
    <source>
        <dbReference type="PROSITE" id="PS50125"/>
    </source>
</evidence>
<dbReference type="Pfam" id="PF00211">
    <property type="entry name" value="Guanylate_cyc"/>
    <property type="match status" value="1"/>
</dbReference>
<dbReference type="PANTHER" id="PTHR11920:SF335">
    <property type="entry name" value="GUANYLATE CYCLASE"/>
    <property type="match status" value="1"/>
</dbReference>
<evidence type="ECO:0000313" key="11">
    <source>
        <dbReference type="EMBL" id="KAK8887326.1"/>
    </source>
</evidence>
<feature type="transmembrane region" description="Helical" evidence="8">
    <location>
        <begin position="292"/>
        <end position="313"/>
    </location>
</feature>
<feature type="transmembrane region" description="Helical" evidence="8">
    <location>
        <begin position="148"/>
        <end position="172"/>
    </location>
</feature>
<dbReference type="SUPFAM" id="SSF55073">
    <property type="entry name" value="Nucleotide cyclase"/>
    <property type="match status" value="1"/>
</dbReference>
<proteinExistence type="predicted"/>
<dbReference type="Gene3D" id="3.30.450.20">
    <property type="entry name" value="PAS domain"/>
    <property type="match status" value="1"/>
</dbReference>
<dbReference type="InterPro" id="IPR001054">
    <property type="entry name" value="A/G_cyclase"/>
</dbReference>
<dbReference type="EMBL" id="JAPFFF010000006">
    <property type="protein sequence ID" value="KAK8887326.1"/>
    <property type="molecule type" value="Genomic_DNA"/>
</dbReference>
<feature type="domain" description="PAS" evidence="9">
    <location>
        <begin position="1226"/>
        <end position="1297"/>
    </location>
</feature>
<dbReference type="InterPro" id="IPR035965">
    <property type="entry name" value="PAS-like_dom_sf"/>
</dbReference>
<evidence type="ECO:0000256" key="5">
    <source>
        <dbReference type="ARBA" id="ARBA00023136"/>
    </source>
</evidence>
<sequence length="1587" mass="179176">MRAIEQSALSRSSVNQSESKNRSNLINGSTGFLDRLFPFFDQLFQNSNLSILFHYIAVFIFIIQFYSISFWAVNVENAFPVDDSTKCGLVVQHIVSIFYLTPYEDGKSVKEANWLIPFLVYTICFVLTALVIAVDLISFAIKRRFIQYSFLFVQLFLEIINMIILIPLSVMCGETFVEIWNNSQAHDTHADVIIYFVFGLIYLLLLSFLFIFEIKLTANSAYIQQNPYASFQATAPQLIIISAIVFSFLSRFFKILSDWTVLVLIIIHLVVMVFVAYQLIYLPFIKLSSNIVAFGLVGGCVMNNLIVFIAYFAKAVKGWPIFVIGIVFGIACSIVYYFLEKKKKKQIHSVLDPKEVQQISDEEKNCLFDELKIKTSEKLACYTMEIGLVTGSEYFLDWSLLKYILSSFGSNEVACFCAQFLSYFPGESRLLNAVFANITKRRHLNLPQRFFVYQLNRIRSLRTSSSSKEAAEKLQQLTQTKHQINEIIRDFWLNIPSSTQIFSRLSQSISMSNVLWQEGIKNFPNSSRIFDEYSQYLIDCHTDFIEGIRMKRNSDLLDMNHNFSVDYSFKFFIRMYPFYIKKKLVDLHGNIHNDKNSSNASRSNSSMKSSNSSSSSNAASTTINAEMTLELEEQIGQQLFKYCRMRLALQRTLIGRSSKFLKLMNMMILISFFVSVACFTVYFVVVRGWFSNTQESLTRQLYAAHARFTASIATTCLSLEWGRYIGKFHPNETLAPLNEGEDEWQDFIDFGGDLIEYNILQSTKARSFFGQLLSSITTLAQSGVDVFQSSSLIISREVNTTFCDGDTAVEPILGPLASMFAFNGLMRTLVSAKDLSEWKNLSYLCYSFSNAKEQTNAFNSIYDSFYEEKLRETDDIWDKLKILLIIIPIIMFLVNALPIYIFIILFMKELKSLPLMFREVDSEARKNAAVSLCNQNDEEIKQALDSSKETFNVGLFIVVFATILINLAPIALIIGEVFYHQNLNKRFSIIHGWLYHGSARQPLIVEISMACCLSILARNGLESNFVNKDVQYASISTKTDELISNNDALLRGVSGQLPPSYEYDKIIDDIHFKEVCSIPNNATKVDVHDSYRCGSLNQNVIVMRGFVNDIKQKINIITDLNNDLVINLLHLVNNHMFQKIMEASDRTAQVAVELHNSSLNIMAAFYIAGLVLAVLIMVGMFLISKKLNGEYDAALVLVRRVQPQAIVANTKLINYLLNKKSKESNNEMTLSNAVFYNMDDAILCLSCAGIIEMVNPAVTKLLGFTPEQLLGQSGQSIFAPDSVEAVMNQINLIKNGQSASTFDDHTICITDSDVQLPCHITILGIKEDNIDEIKSLVVILRNETLLIQKQKEAEEAKKQSESLLFQILPQDIVMRLNQGEKDISFTVPSASIIFIDIVRFSDYASSLTPQQIMGNLSMIFAAFDEAAANLNLLTKIKLIGDVYMAASGLFNPDEQPKMHAEQMVQFGLDALSDMDELNIKLNSNLAVRIGVNSGGPILAGVLGTDKPVFDIIGDTINVAARLQSTCIPGHIQISQGTYDLVNEFDFAIEPRGEVFLKGKGKQMAYLVKPKTNSFKAVMDFDANSNSN</sequence>
<evidence type="ECO:0000256" key="2">
    <source>
        <dbReference type="ARBA" id="ARBA00022692"/>
    </source>
</evidence>
<feature type="transmembrane region" description="Helical" evidence="8">
    <location>
        <begin position="882"/>
        <end position="907"/>
    </location>
</feature>
<evidence type="ECO:0000256" key="8">
    <source>
        <dbReference type="SAM" id="Phobius"/>
    </source>
</evidence>
<feature type="transmembrane region" description="Helical" evidence="8">
    <location>
        <begin position="319"/>
        <end position="339"/>
    </location>
</feature>
<feature type="transmembrane region" description="Helical" evidence="8">
    <location>
        <begin position="1163"/>
        <end position="1183"/>
    </location>
</feature>
<evidence type="ECO:0000259" key="9">
    <source>
        <dbReference type="PROSITE" id="PS50112"/>
    </source>
</evidence>
<dbReference type="InterPro" id="IPR050401">
    <property type="entry name" value="Cyclic_nucleotide_synthase"/>
</dbReference>
<dbReference type="PROSITE" id="PS50112">
    <property type="entry name" value="PAS"/>
    <property type="match status" value="1"/>
</dbReference>
<dbReference type="SMART" id="SM00091">
    <property type="entry name" value="PAS"/>
    <property type="match status" value="1"/>
</dbReference>
<feature type="transmembrane region" description="Helical" evidence="8">
    <location>
        <begin position="666"/>
        <end position="690"/>
    </location>
</feature>
<name>A0ABR2K8W5_9EUKA</name>
<evidence type="ECO:0000256" key="6">
    <source>
        <dbReference type="ARBA" id="ARBA00023239"/>
    </source>
</evidence>
<reference evidence="11 12" key="1">
    <citation type="submission" date="2024-04" db="EMBL/GenBank/DDBJ databases">
        <title>Tritrichomonas musculus Genome.</title>
        <authorList>
            <person name="Alves-Ferreira E."/>
            <person name="Grigg M."/>
            <person name="Lorenzi H."/>
            <person name="Galac M."/>
        </authorList>
    </citation>
    <scope>NUCLEOTIDE SEQUENCE [LARGE SCALE GENOMIC DNA]</scope>
    <source>
        <strain evidence="11 12">EAF2021</strain>
    </source>
</reference>
<keyword evidence="4 8" id="KW-1133">Transmembrane helix</keyword>
<dbReference type="InterPro" id="IPR000014">
    <property type="entry name" value="PAS"/>
</dbReference>
<dbReference type="PANTHER" id="PTHR11920">
    <property type="entry name" value="GUANYLYL CYCLASE"/>
    <property type="match status" value="1"/>
</dbReference>
<evidence type="ECO:0000256" key="4">
    <source>
        <dbReference type="ARBA" id="ARBA00022989"/>
    </source>
</evidence>
<evidence type="ECO:0000256" key="3">
    <source>
        <dbReference type="ARBA" id="ARBA00022741"/>
    </source>
</evidence>
<dbReference type="SUPFAM" id="SSF55785">
    <property type="entry name" value="PYP-like sensor domain (PAS domain)"/>
    <property type="match status" value="1"/>
</dbReference>
<feature type="region of interest" description="Disordered" evidence="7">
    <location>
        <begin position="596"/>
        <end position="618"/>
    </location>
</feature>
<feature type="domain" description="Guanylate cyclase" evidence="10">
    <location>
        <begin position="1391"/>
        <end position="1523"/>
    </location>
</feature>
<feature type="transmembrane region" description="Helical" evidence="8">
    <location>
        <begin position="953"/>
        <end position="979"/>
    </location>
</feature>
<keyword evidence="6" id="KW-0456">Lyase</keyword>
<comment type="subcellular location">
    <subcellularLocation>
        <location evidence="1">Membrane</location>
    </subcellularLocation>
</comment>
<dbReference type="InterPro" id="IPR029787">
    <property type="entry name" value="Nucleotide_cyclase"/>
</dbReference>
<dbReference type="CDD" id="cd00130">
    <property type="entry name" value="PAS"/>
    <property type="match status" value="1"/>
</dbReference>
<dbReference type="Gene3D" id="3.30.70.1230">
    <property type="entry name" value="Nucleotide cyclase"/>
    <property type="match status" value="1"/>
</dbReference>
<evidence type="ECO:0008006" key="13">
    <source>
        <dbReference type="Google" id="ProtNLM"/>
    </source>
</evidence>
<dbReference type="NCBIfam" id="TIGR00229">
    <property type="entry name" value="sensory_box"/>
    <property type="match status" value="1"/>
</dbReference>
<evidence type="ECO:0000256" key="1">
    <source>
        <dbReference type="ARBA" id="ARBA00004370"/>
    </source>
</evidence>
<feature type="transmembrane region" description="Helical" evidence="8">
    <location>
        <begin position="259"/>
        <end position="280"/>
    </location>
</feature>
<evidence type="ECO:0000313" key="12">
    <source>
        <dbReference type="Proteomes" id="UP001470230"/>
    </source>
</evidence>